<evidence type="ECO:0000256" key="1">
    <source>
        <dbReference type="ARBA" id="ARBA00010515"/>
    </source>
</evidence>
<dbReference type="SUPFAM" id="SSF53474">
    <property type="entry name" value="alpha/beta-Hydrolases"/>
    <property type="match status" value="1"/>
</dbReference>
<proteinExistence type="inferred from homology"/>
<protein>
    <submittedName>
        <fullName evidence="5">Acetyl esterase/lipase</fullName>
    </submittedName>
</protein>
<dbReference type="Pfam" id="PF07859">
    <property type="entry name" value="Abhydrolase_3"/>
    <property type="match status" value="1"/>
</dbReference>
<dbReference type="AlphaFoldDB" id="A0A1H7F4S5"/>
<comment type="similarity">
    <text evidence="1">Belongs to the 'GDXG' lipolytic enzyme family.</text>
</comment>
<dbReference type="PROSITE" id="PS01174">
    <property type="entry name" value="LIPASE_GDXG_SER"/>
    <property type="match status" value="1"/>
</dbReference>
<dbReference type="Gene3D" id="3.40.50.1820">
    <property type="entry name" value="alpha/beta hydrolase"/>
    <property type="match status" value="1"/>
</dbReference>
<dbReference type="InterPro" id="IPR033140">
    <property type="entry name" value="Lipase_GDXG_put_SER_AS"/>
</dbReference>
<evidence type="ECO:0000313" key="6">
    <source>
        <dbReference type="Proteomes" id="UP000182321"/>
    </source>
</evidence>
<evidence type="ECO:0000256" key="3">
    <source>
        <dbReference type="PROSITE-ProRule" id="PRU10038"/>
    </source>
</evidence>
<name>A0A1H7F4S5_9FIRM</name>
<dbReference type="PANTHER" id="PTHR48081:SF30">
    <property type="entry name" value="ACETYL-HYDROLASE LIPR-RELATED"/>
    <property type="match status" value="1"/>
</dbReference>
<dbReference type="GO" id="GO:0004806">
    <property type="term" value="F:triacylglycerol lipase activity"/>
    <property type="evidence" value="ECO:0007669"/>
    <property type="project" value="TreeGrafter"/>
</dbReference>
<sequence>MAILKINLNDPLMKAIKAVNSIGGKSLTQEDLKKQRSSMELASKLATPNDGFTVESFVAEGVSCEWVKPDLAHNPNYIILYAHGGGYTCGGLGYARILAAKLAISTGFSVVSFEYRLAPENKYPAALDDGMVVWNHLVQQGYGAKQILLAGDSAGGNLVLCMTQKLIEEGRIGPKALLLFSPWTDMTATSSSYESCKDKDPILTKDYVEGVRDAYIGVKADKADAKYSPLYGDFKDFPPTLIMVGKNEILYEDSAQLSKKIHKAGAQVTLDTEKDGWHVYQQMPLPMAGRAMKRLSRFVTNVIYE</sequence>
<evidence type="ECO:0000256" key="2">
    <source>
        <dbReference type="ARBA" id="ARBA00022801"/>
    </source>
</evidence>
<keyword evidence="2" id="KW-0378">Hydrolase</keyword>
<dbReference type="EMBL" id="FNZX01000003">
    <property type="protein sequence ID" value="SEK18145.1"/>
    <property type="molecule type" value="Genomic_DNA"/>
</dbReference>
<accession>A0A1H7F4S5</accession>
<evidence type="ECO:0000259" key="4">
    <source>
        <dbReference type="Pfam" id="PF07859"/>
    </source>
</evidence>
<organism evidence="5 6">
    <name type="scientific">Pseudobutyrivibrio ruminis</name>
    <dbReference type="NCBI Taxonomy" id="46206"/>
    <lineage>
        <taxon>Bacteria</taxon>
        <taxon>Bacillati</taxon>
        <taxon>Bacillota</taxon>
        <taxon>Clostridia</taxon>
        <taxon>Lachnospirales</taxon>
        <taxon>Lachnospiraceae</taxon>
        <taxon>Pseudobutyrivibrio</taxon>
    </lineage>
</organism>
<dbReference type="Proteomes" id="UP000182321">
    <property type="component" value="Unassembled WGS sequence"/>
</dbReference>
<evidence type="ECO:0000313" key="5">
    <source>
        <dbReference type="EMBL" id="SEK18145.1"/>
    </source>
</evidence>
<dbReference type="RefSeq" id="WP_074788679.1">
    <property type="nucleotide sequence ID" value="NZ_FNZX01000003.1"/>
</dbReference>
<dbReference type="InterPro" id="IPR029058">
    <property type="entry name" value="AB_hydrolase_fold"/>
</dbReference>
<dbReference type="PANTHER" id="PTHR48081">
    <property type="entry name" value="AB HYDROLASE SUPERFAMILY PROTEIN C4A8.06C"/>
    <property type="match status" value="1"/>
</dbReference>
<feature type="domain" description="Alpha/beta hydrolase fold-3" evidence="4">
    <location>
        <begin position="79"/>
        <end position="281"/>
    </location>
</feature>
<dbReference type="InterPro" id="IPR013094">
    <property type="entry name" value="AB_hydrolase_3"/>
</dbReference>
<feature type="active site" evidence="3">
    <location>
        <position position="153"/>
    </location>
</feature>
<gene>
    <name evidence="5" type="ORF">SAMN02910377_00150</name>
</gene>
<keyword evidence="6" id="KW-1185">Reference proteome</keyword>
<dbReference type="InterPro" id="IPR050300">
    <property type="entry name" value="GDXG_lipolytic_enzyme"/>
</dbReference>
<reference evidence="6" key="1">
    <citation type="submission" date="2016-10" db="EMBL/GenBank/DDBJ databases">
        <authorList>
            <person name="Varghese N."/>
        </authorList>
    </citation>
    <scope>NUCLEOTIDE SEQUENCE [LARGE SCALE GENOMIC DNA]</scope>
    <source>
        <strain evidence="6">ACV-9</strain>
    </source>
</reference>